<proteinExistence type="inferred from homology"/>
<dbReference type="InterPro" id="IPR004488">
    <property type="entry name" value="Mg/Co-transport_prot_CorA"/>
</dbReference>
<dbReference type="Gene3D" id="3.30.460.20">
    <property type="entry name" value="CorA soluble domain-like"/>
    <property type="match status" value="1"/>
</dbReference>
<evidence type="ECO:0000313" key="10">
    <source>
        <dbReference type="Proteomes" id="UP001284601"/>
    </source>
</evidence>
<keyword evidence="3 8" id="KW-0813">Transport</keyword>
<keyword evidence="8" id="KW-0460">Magnesium</keyword>
<keyword evidence="8" id="KW-0406">Ion transport</keyword>
<evidence type="ECO:0000256" key="5">
    <source>
        <dbReference type="ARBA" id="ARBA00022692"/>
    </source>
</evidence>
<dbReference type="InterPro" id="IPR045861">
    <property type="entry name" value="CorA_cytoplasmic_dom"/>
</dbReference>
<dbReference type="Gene3D" id="1.20.58.340">
    <property type="entry name" value="Magnesium transport protein CorA, transmembrane region"/>
    <property type="match status" value="2"/>
</dbReference>
<dbReference type="InterPro" id="IPR045863">
    <property type="entry name" value="CorA_TM1_TM2"/>
</dbReference>
<dbReference type="PANTHER" id="PTHR46494">
    <property type="entry name" value="CORA FAMILY METAL ION TRANSPORTER (EUROFUNG)"/>
    <property type="match status" value="1"/>
</dbReference>
<dbReference type="RefSeq" id="WP_318597603.1">
    <property type="nucleotide sequence ID" value="NZ_JAWSTH010000030.1"/>
</dbReference>
<name>A0ABU4HRU4_9ACTN</name>
<keyword evidence="4 8" id="KW-1003">Cell membrane</keyword>
<reference evidence="9 10" key="2">
    <citation type="submission" date="2023-10" db="EMBL/GenBank/DDBJ databases">
        <authorList>
            <person name="Han X.F."/>
        </authorList>
    </citation>
    <scope>NUCLEOTIDE SEQUENCE [LARGE SCALE GENOMIC DNA]</scope>
    <source>
        <strain evidence="9 10">KCTC 39840</strain>
    </source>
</reference>
<comment type="similarity">
    <text evidence="2 8">Belongs to the CorA metal ion transporter (MIT) (TC 1.A.35) family.</text>
</comment>
<evidence type="ECO:0000256" key="3">
    <source>
        <dbReference type="ARBA" id="ARBA00022448"/>
    </source>
</evidence>
<dbReference type="SUPFAM" id="SSF144083">
    <property type="entry name" value="Magnesium transport protein CorA, transmembrane region"/>
    <property type="match status" value="1"/>
</dbReference>
<comment type="caution">
    <text evidence="9">The sequence shown here is derived from an EMBL/GenBank/DDBJ whole genome shotgun (WGS) entry which is preliminary data.</text>
</comment>
<evidence type="ECO:0000256" key="8">
    <source>
        <dbReference type="RuleBase" id="RU362010"/>
    </source>
</evidence>
<keyword evidence="10" id="KW-1185">Reference proteome</keyword>
<reference evidence="10" key="1">
    <citation type="submission" date="2023-07" db="EMBL/GenBank/DDBJ databases">
        <title>Conexibacter stalactiti sp. nov., isolated from stalactites in a lava cave and emended description of the genus Conexibacter.</title>
        <authorList>
            <person name="Lee S.D."/>
        </authorList>
    </citation>
    <scope>NUCLEOTIDE SEQUENCE [LARGE SCALE GENOMIC DNA]</scope>
    <source>
        <strain evidence="10">KCTC 39840</strain>
    </source>
</reference>
<evidence type="ECO:0000256" key="2">
    <source>
        <dbReference type="ARBA" id="ARBA00009765"/>
    </source>
</evidence>
<feature type="transmembrane region" description="Helical" evidence="8">
    <location>
        <begin position="270"/>
        <end position="289"/>
    </location>
</feature>
<dbReference type="Pfam" id="PF01544">
    <property type="entry name" value="CorA"/>
    <property type="match status" value="1"/>
</dbReference>
<dbReference type="CDD" id="cd12830">
    <property type="entry name" value="MtCorA-like"/>
    <property type="match status" value="1"/>
</dbReference>
<evidence type="ECO:0000313" key="9">
    <source>
        <dbReference type="EMBL" id="MDW5595265.1"/>
    </source>
</evidence>
<dbReference type="NCBIfam" id="TIGR00383">
    <property type="entry name" value="corA"/>
    <property type="match status" value="1"/>
</dbReference>
<organism evidence="9 10">
    <name type="scientific">Conexibacter stalactiti</name>
    <dbReference type="NCBI Taxonomy" id="1940611"/>
    <lineage>
        <taxon>Bacteria</taxon>
        <taxon>Bacillati</taxon>
        <taxon>Actinomycetota</taxon>
        <taxon>Thermoleophilia</taxon>
        <taxon>Solirubrobacterales</taxon>
        <taxon>Conexibacteraceae</taxon>
        <taxon>Conexibacter</taxon>
    </lineage>
</organism>
<evidence type="ECO:0000256" key="1">
    <source>
        <dbReference type="ARBA" id="ARBA00004651"/>
    </source>
</evidence>
<keyword evidence="6 8" id="KW-1133">Transmembrane helix</keyword>
<dbReference type="InterPro" id="IPR002523">
    <property type="entry name" value="MgTranspt_CorA/ZnTranspt_ZntB"/>
</dbReference>
<sequence>MIVDRAIYRDGRRMPAPESLAELNSACRSGEGIAWIGLYRPSAEEFAHVANEFDLHDLAVEDAVKAHQRPKLERYGDALFLVLRPARYVDATETVEFGEVHVFAGPQFVITVRHSEAPDLASVRHKLETRPDLLQRGSVAIVHAILDQVVDDYEPVVAGVQNDVDEIEDDVFDGSANASRRIYELSREVIGFERATKPLVVILDALMSEHGMGDEERRYLRDVRDHAVRIEERVAGFRQLLQNILSVNLTLETKSLSEAANRTNEEVKKISAWAAIFFAPTLIATIYGMNFEHMPELGWEIGYPLALGTMVISCVALYAMFKRRTWL</sequence>
<comment type="function">
    <text evidence="8">Mediates influx of magnesium ions.</text>
</comment>
<gene>
    <name evidence="8 9" type="primary">corA</name>
    <name evidence="9" type="ORF">R7226_13025</name>
</gene>
<evidence type="ECO:0000256" key="4">
    <source>
        <dbReference type="ARBA" id="ARBA00022475"/>
    </source>
</evidence>
<dbReference type="PANTHER" id="PTHR46494:SF1">
    <property type="entry name" value="CORA FAMILY METAL ION TRANSPORTER (EUROFUNG)"/>
    <property type="match status" value="1"/>
</dbReference>
<dbReference type="EMBL" id="JAWSTH010000030">
    <property type="protein sequence ID" value="MDW5595265.1"/>
    <property type="molecule type" value="Genomic_DNA"/>
</dbReference>
<keyword evidence="7 8" id="KW-0472">Membrane</keyword>
<dbReference type="SUPFAM" id="SSF143865">
    <property type="entry name" value="CorA soluble domain-like"/>
    <property type="match status" value="1"/>
</dbReference>
<keyword evidence="5 8" id="KW-0812">Transmembrane</keyword>
<dbReference type="Proteomes" id="UP001284601">
    <property type="component" value="Unassembled WGS sequence"/>
</dbReference>
<comment type="subcellular location">
    <subcellularLocation>
        <location evidence="1">Cell membrane</location>
        <topology evidence="1">Multi-pass membrane protein</topology>
    </subcellularLocation>
    <subcellularLocation>
        <location evidence="8">Membrane</location>
        <topology evidence="8">Multi-pass membrane protein</topology>
    </subcellularLocation>
</comment>
<evidence type="ECO:0000256" key="6">
    <source>
        <dbReference type="ARBA" id="ARBA00022989"/>
    </source>
</evidence>
<feature type="transmembrane region" description="Helical" evidence="8">
    <location>
        <begin position="301"/>
        <end position="321"/>
    </location>
</feature>
<protein>
    <recommendedName>
        <fullName evidence="8">Magnesium transport protein CorA</fullName>
    </recommendedName>
</protein>
<evidence type="ECO:0000256" key="7">
    <source>
        <dbReference type="ARBA" id="ARBA00023136"/>
    </source>
</evidence>
<accession>A0ABU4HRU4</accession>